<proteinExistence type="predicted"/>
<evidence type="ECO:0000313" key="9">
    <source>
        <dbReference type="Proteomes" id="UP000697995"/>
    </source>
</evidence>
<feature type="transmembrane region" description="Helical" evidence="6">
    <location>
        <begin position="267"/>
        <end position="288"/>
    </location>
</feature>
<evidence type="ECO:0000256" key="4">
    <source>
        <dbReference type="ARBA" id="ARBA00022989"/>
    </source>
</evidence>
<dbReference type="PANTHER" id="PTHR43124:SF3">
    <property type="entry name" value="CHLORAMPHENICOL EFFLUX PUMP RV0191"/>
    <property type="match status" value="1"/>
</dbReference>
<dbReference type="PANTHER" id="PTHR43124">
    <property type="entry name" value="PURINE EFFLUX PUMP PBUE"/>
    <property type="match status" value="1"/>
</dbReference>
<feature type="transmembrane region" description="Helical" evidence="6">
    <location>
        <begin position="236"/>
        <end position="255"/>
    </location>
</feature>
<dbReference type="Pfam" id="PF07690">
    <property type="entry name" value="MFS_1"/>
    <property type="match status" value="1"/>
</dbReference>
<feature type="non-terminal residue" evidence="8">
    <location>
        <position position="385"/>
    </location>
</feature>
<feature type="transmembrane region" description="Helical" evidence="6">
    <location>
        <begin position="294"/>
        <end position="316"/>
    </location>
</feature>
<keyword evidence="9" id="KW-1185">Reference proteome</keyword>
<dbReference type="Gene3D" id="1.20.1250.20">
    <property type="entry name" value="MFS general substrate transporter like domains"/>
    <property type="match status" value="1"/>
</dbReference>
<protein>
    <recommendedName>
        <fullName evidence="7">Major facilitator superfamily (MFS) profile domain-containing protein</fullName>
    </recommendedName>
</protein>
<dbReference type="InterPro" id="IPR036259">
    <property type="entry name" value="MFS_trans_sf"/>
</dbReference>
<evidence type="ECO:0000256" key="3">
    <source>
        <dbReference type="ARBA" id="ARBA00022692"/>
    </source>
</evidence>
<dbReference type="InterPro" id="IPR020846">
    <property type="entry name" value="MFS_dom"/>
</dbReference>
<feature type="transmembrane region" description="Helical" evidence="6">
    <location>
        <begin position="7"/>
        <end position="27"/>
    </location>
</feature>
<feature type="transmembrane region" description="Helical" evidence="6">
    <location>
        <begin position="323"/>
        <end position="343"/>
    </location>
</feature>
<evidence type="ECO:0000313" key="8">
    <source>
        <dbReference type="EMBL" id="MBK1662053.1"/>
    </source>
</evidence>
<dbReference type="Proteomes" id="UP000697995">
    <property type="component" value="Unassembled WGS sequence"/>
</dbReference>
<reference evidence="8 9" key="1">
    <citation type="journal article" date="2020" name="Microorganisms">
        <title>Osmotic Adaptation and Compatible Solute Biosynthesis of Phototrophic Bacteria as Revealed from Genome Analyses.</title>
        <authorList>
            <person name="Imhoff J.F."/>
            <person name="Rahn T."/>
            <person name="Kunzel S."/>
            <person name="Keller A."/>
            <person name="Neulinger S.C."/>
        </authorList>
    </citation>
    <scope>NUCLEOTIDE SEQUENCE [LARGE SCALE GENOMIC DNA]</scope>
    <source>
        <strain evidence="8 9">DSM 15382</strain>
    </source>
</reference>
<keyword evidence="4 6" id="KW-1133">Transmembrane helix</keyword>
<feature type="domain" description="Major facilitator superfamily (MFS) profile" evidence="7">
    <location>
        <begin position="9"/>
        <end position="385"/>
    </location>
</feature>
<feature type="transmembrane region" description="Helical" evidence="6">
    <location>
        <begin position="99"/>
        <end position="118"/>
    </location>
</feature>
<dbReference type="EMBL" id="NRSG01000436">
    <property type="protein sequence ID" value="MBK1662053.1"/>
    <property type="molecule type" value="Genomic_DNA"/>
</dbReference>
<feature type="transmembrane region" description="Helical" evidence="6">
    <location>
        <begin position="203"/>
        <end position="230"/>
    </location>
</feature>
<keyword evidence="5 6" id="KW-0472">Membrane</keyword>
<keyword evidence="3 6" id="KW-0812">Transmembrane</keyword>
<evidence type="ECO:0000256" key="6">
    <source>
        <dbReference type="SAM" id="Phobius"/>
    </source>
</evidence>
<evidence type="ECO:0000256" key="2">
    <source>
        <dbReference type="ARBA" id="ARBA00022475"/>
    </source>
</evidence>
<name>A0ABS1D5R6_9PROT</name>
<evidence type="ECO:0000256" key="1">
    <source>
        <dbReference type="ARBA" id="ARBA00004651"/>
    </source>
</evidence>
<dbReference type="InterPro" id="IPR050189">
    <property type="entry name" value="MFS_Efflux_Transporters"/>
</dbReference>
<feature type="transmembrane region" description="Helical" evidence="6">
    <location>
        <begin position="355"/>
        <end position="379"/>
    </location>
</feature>
<feature type="transmembrane region" description="Helical" evidence="6">
    <location>
        <begin position="47"/>
        <end position="67"/>
    </location>
</feature>
<comment type="subcellular location">
    <subcellularLocation>
        <location evidence="1">Cell membrane</location>
        <topology evidence="1">Multi-pass membrane protein</topology>
    </subcellularLocation>
</comment>
<dbReference type="InterPro" id="IPR011701">
    <property type="entry name" value="MFS"/>
</dbReference>
<dbReference type="SUPFAM" id="SSF103473">
    <property type="entry name" value="MFS general substrate transporter"/>
    <property type="match status" value="1"/>
</dbReference>
<sequence>MAPRNRWLELLLIGVARIGMGVQFQAIGALGPLLVGGLVADWTRLGTLIGAYSLAGVATALPAGWLLARFGDRAILLAGLWLMVLGGAVLAAAPSYPLALLGRVVAGGGSSLLTIACAKRVLDRFAGPSLAPAMGVMLSAWPIGIAAALLLLPLAGEDWRLGLIGSAALCALALPLLAWAVPAGPRGPVDPMARLQPGEWAPLLAVGALWASYNAAYAVLLGFAPAFLVAQGAGPGMAGAVASLVGWAILPLLPLGGAIAERLGRPMLICALCLAGMGAALLALVGGAPAAPALVAFGLLAGPPASLIMALLGRVLSARSRAFGVGIHYMLFYGGLAVLPPVAGALRDATGDPAAPILAAAGFLALALLCLAGLGAMLGRPASAR</sequence>
<dbReference type="RefSeq" id="WP_200306550.1">
    <property type="nucleotide sequence ID" value="NZ_NRSG01000436.1"/>
</dbReference>
<keyword evidence="2" id="KW-1003">Cell membrane</keyword>
<evidence type="ECO:0000259" key="7">
    <source>
        <dbReference type="PROSITE" id="PS50850"/>
    </source>
</evidence>
<evidence type="ECO:0000256" key="5">
    <source>
        <dbReference type="ARBA" id="ARBA00023136"/>
    </source>
</evidence>
<dbReference type="PROSITE" id="PS50850">
    <property type="entry name" value="MFS"/>
    <property type="match status" value="1"/>
</dbReference>
<feature type="transmembrane region" description="Helical" evidence="6">
    <location>
        <begin position="130"/>
        <end position="155"/>
    </location>
</feature>
<gene>
    <name evidence="8" type="ORF">CKO45_28085</name>
</gene>
<feature type="transmembrane region" description="Helical" evidence="6">
    <location>
        <begin position="74"/>
        <end position="93"/>
    </location>
</feature>
<feature type="transmembrane region" description="Helical" evidence="6">
    <location>
        <begin position="161"/>
        <end position="182"/>
    </location>
</feature>
<comment type="caution">
    <text evidence="8">The sequence shown here is derived from an EMBL/GenBank/DDBJ whole genome shotgun (WGS) entry which is preliminary data.</text>
</comment>
<accession>A0ABS1D5R6</accession>
<organism evidence="8 9">
    <name type="scientific">Paracraurococcus ruber</name>
    <dbReference type="NCBI Taxonomy" id="77675"/>
    <lineage>
        <taxon>Bacteria</taxon>
        <taxon>Pseudomonadati</taxon>
        <taxon>Pseudomonadota</taxon>
        <taxon>Alphaproteobacteria</taxon>
        <taxon>Acetobacterales</taxon>
        <taxon>Roseomonadaceae</taxon>
        <taxon>Paracraurococcus</taxon>
    </lineage>
</organism>